<evidence type="ECO:0000313" key="1">
    <source>
        <dbReference type="EMBL" id="OCB90816.1"/>
    </source>
</evidence>
<reference evidence="1" key="1">
    <citation type="submission" date="2016-06" db="EMBL/GenBank/DDBJ databases">
        <title>Draft Genome sequence of the fungus Inonotus baumii.</title>
        <authorList>
            <person name="Zhu H."/>
            <person name="Lin W."/>
        </authorList>
    </citation>
    <scope>NUCLEOTIDE SEQUENCE</scope>
    <source>
        <strain evidence="1">821</strain>
    </source>
</reference>
<name>A0A9Q5I3D6_SANBA</name>
<organism evidence="1 2">
    <name type="scientific">Sanghuangporus baumii</name>
    <name type="common">Phellinus baumii</name>
    <dbReference type="NCBI Taxonomy" id="108892"/>
    <lineage>
        <taxon>Eukaryota</taxon>
        <taxon>Fungi</taxon>
        <taxon>Dikarya</taxon>
        <taxon>Basidiomycota</taxon>
        <taxon>Agaricomycotina</taxon>
        <taxon>Agaricomycetes</taxon>
        <taxon>Hymenochaetales</taxon>
        <taxon>Hymenochaetaceae</taxon>
        <taxon>Sanghuangporus</taxon>
    </lineage>
</organism>
<dbReference type="EMBL" id="LNZH02000116">
    <property type="protein sequence ID" value="OCB90816.1"/>
    <property type="molecule type" value="Genomic_DNA"/>
</dbReference>
<accession>A0A9Q5I3D6</accession>
<protein>
    <submittedName>
        <fullName evidence="1">Uncharacterized protein</fullName>
    </submittedName>
</protein>
<proteinExistence type="predicted"/>
<comment type="caution">
    <text evidence="1">The sequence shown here is derived from an EMBL/GenBank/DDBJ whole genome shotgun (WGS) entry which is preliminary data.</text>
</comment>
<dbReference type="AlphaFoldDB" id="A0A9Q5I3D6"/>
<gene>
    <name evidence="1" type="ORF">A7U60_g1925</name>
</gene>
<evidence type="ECO:0000313" key="2">
    <source>
        <dbReference type="Proteomes" id="UP000757232"/>
    </source>
</evidence>
<dbReference type="Proteomes" id="UP000757232">
    <property type="component" value="Unassembled WGS sequence"/>
</dbReference>
<sequence length="90" mass="10294">MRQHLLTERFDELQAIYTARVEKLIQTRERIDHLRGCIQSLCVLSAHKKSILAHFHTLEDVVSELDGREGQEQEALEGVGEIALEILSLD</sequence>
<keyword evidence="2" id="KW-1185">Reference proteome</keyword>